<proteinExistence type="predicted"/>
<dbReference type="EMBL" id="JAACNO010002742">
    <property type="protein sequence ID" value="KAF4131274.1"/>
    <property type="molecule type" value="Genomic_DNA"/>
</dbReference>
<feature type="transmembrane region" description="Helical" evidence="1">
    <location>
        <begin position="35"/>
        <end position="60"/>
    </location>
</feature>
<dbReference type="Proteomes" id="UP000602510">
    <property type="component" value="Unassembled WGS sequence"/>
</dbReference>
<reference evidence="2" key="1">
    <citation type="submission" date="2020-04" db="EMBL/GenBank/DDBJ databases">
        <title>Hybrid Assembly of Korean Phytophthora infestans isolates.</title>
        <authorList>
            <person name="Prokchorchik M."/>
            <person name="Lee Y."/>
            <person name="Seo J."/>
            <person name="Cho J.-H."/>
            <person name="Park Y.-E."/>
            <person name="Jang D.-C."/>
            <person name="Im J.-S."/>
            <person name="Choi J.-G."/>
            <person name="Park H.-J."/>
            <person name="Lee G.-B."/>
            <person name="Lee Y.-G."/>
            <person name="Hong S.-Y."/>
            <person name="Cho K."/>
            <person name="Sohn K.H."/>
        </authorList>
    </citation>
    <scope>NUCLEOTIDE SEQUENCE</scope>
    <source>
        <strain evidence="2">KR_1_A1</strain>
        <strain evidence="3">KR_2_A2</strain>
    </source>
</reference>
<protein>
    <submittedName>
        <fullName evidence="2">Uncharacterized protein</fullName>
    </submittedName>
</protein>
<organism evidence="2 4">
    <name type="scientific">Phytophthora infestans</name>
    <name type="common">Potato late blight agent</name>
    <name type="synonym">Botrytis infestans</name>
    <dbReference type="NCBI Taxonomy" id="4787"/>
    <lineage>
        <taxon>Eukaryota</taxon>
        <taxon>Sar</taxon>
        <taxon>Stramenopiles</taxon>
        <taxon>Oomycota</taxon>
        <taxon>Peronosporomycetes</taxon>
        <taxon>Peronosporales</taxon>
        <taxon>Peronosporaceae</taxon>
        <taxon>Phytophthora</taxon>
    </lineage>
</organism>
<dbReference type="AlphaFoldDB" id="A0A833SXU8"/>
<evidence type="ECO:0000256" key="1">
    <source>
        <dbReference type="SAM" id="Phobius"/>
    </source>
</evidence>
<keyword evidence="1" id="KW-0812">Transmembrane</keyword>
<evidence type="ECO:0000313" key="2">
    <source>
        <dbReference type="EMBL" id="KAF4030386.1"/>
    </source>
</evidence>
<keyword evidence="1" id="KW-1133">Transmembrane helix</keyword>
<evidence type="ECO:0000313" key="4">
    <source>
        <dbReference type="Proteomes" id="UP000602510"/>
    </source>
</evidence>
<keyword evidence="1" id="KW-0472">Membrane</keyword>
<name>A0A833SXU8_PHYIN</name>
<comment type="caution">
    <text evidence="2">The sequence shown here is derived from an EMBL/GenBank/DDBJ whole genome shotgun (WGS) entry which is preliminary data.</text>
</comment>
<gene>
    <name evidence="2" type="ORF">GN244_ATG17880</name>
    <name evidence="3" type="ORF">GN958_ATG19529</name>
</gene>
<keyword evidence="4" id="KW-1185">Reference proteome</keyword>
<evidence type="ECO:0000313" key="3">
    <source>
        <dbReference type="EMBL" id="KAF4131274.1"/>
    </source>
</evidence>
<dbReference type="EMBL" id="WSZM01000692">
    <property type="protein sequence ID" value="KAF4030386.1"/>
    <property type="molecule type" value="Genomic_DNA"/>
</dbReference>
<accession>A0A833SXU8</accession>
<sequence length="95" mass="10182">MVWSAASLPSCTEVLLTSFIEPDILTEPTIKSALLWIWGPIIVVTQSILSATVLGHGGIIETMLTSWSSRQKVDGLIVDFVTGAIAIPEQTSEKA</sequence>
<dbReference type="Proteomes" id="UP000704712">
    <property type="component" value="Unassembled WGS sequence"/>
</dbReference>